<keyword evidence="3 7" id="KW-1133">Transmembrane helix</keyword>
<dbReference type="RefSeq" id="WP_245774903.1">
    <property type="nucleotide sequence ID" value="NZ_FOHX01000005.1"/>
</dbReference>
<dbReference type="AlphaFoldDB" id="A0A1I0JC97"/>
<evidence type="ECO:0000256" key="3">
    <source>
        <dbReference type="ARBA" id="ARBA00022989"/>
    </source>
</evidence>
<dbReference type="GO" id="GO:0005886">
    <property type="term" value="C:plasma membrane"/>
    <property type="evidence" value="ECO:0007669"/>
    <property type="project" value="UniProtKB-SubCell"/>
</dbReference>
<sequence>MNEIPDGRLPEEQDDSGDLIPFSPEDEDLDQGDGGPGPATDAATDPAPLETAPAHEPVHEPTSESVQEPTSESVQERASEPVQERASESASEPAYQRASEPVHESASEPDDDGVAGVAGDGSADDGPVGAASAARRGDMTGPAPATGDAVGTRGSRGDATAPAGPGEGPASGGESSHSRGDGSASGGETSHGVGEDSVSGGESSHGLGEGSGSAGETSHDLGGGAGAGDGPVPAGAGEGSESAGVSEGHAAEGQAAGIGTAGRESERAVPGDQGGRAAAGAGKGGRPSGRRKAARKAGLVAAGLAVALIGAGVGVIVLVKPYLSPADFEGRGEGTVTVRIPPGASAQAIGTALADAGVVASAQAFVRASEDRAVTGRLRPGTYRLRKGMASTAALDLLLDAASRVVKRVTVPEGMRVSEVLARLAKQTGLSLKEFLAVDKGLVGLPSYAPGLEGFLFPATYEIEPGDTPVDVLAAMVERFGAEARRLRLAEQAARVHLTPLEAVTVASMIQAEGGTDADYPKIARVIYNRLERGTPLEIDSTVLYAQKRRTLRVTEKDTKVDSPYNTYRRKGLPPGPIANPGAKALVAALNPADGDWHWFVTTDPAHRITKFTNKESEFVRYREELNKNLGTS</sequence>
<evidence type="ECO:0000256" key="5">
    <source>
        <dbReference type="ARBA" id="ARBA00023239"/>
    </source>
</evidence>
<proteinExistence type="inferred from homology"/>
<dbReference type="STRING" id="568860.SAMN05421811_105609"/>
<keyword evidence="5 7" id="KW-0456">Lyase</keyword>
<feature type="compositionally biased region" description="Low complexity" evidence="8">
    <location>
        <begin position="114"/>
        <end position="134"/>
    </location>
</feature>
<dbReference type="Gene3D" id="3.30.1490.480">
    <property type="entry name" value="Endolytic murein transglycosylase"/>
    <property type="match status" value="1"/>
</dbReference>
<evidence type="ECO:0000256" key="4">
    <source>
        <dbReference type="ARBA" id="ARBA00023136"/>
    </source>
</evidence>
<evidence type="ECO:0000313" key="10">
    <source>
        <dbReference type="Proteomes" id="UP000199361"/>
    </source>
</evidence>
<feature type="compositionally biased region" description="Basic and acidic residues" evidence="8">
    <location>
        <begin position="1"/>
        <end position="11"/>
    </location>
</feature>
<dbReference type="HAMAP" id="MF_02065">
    <property type="entry name" value="MltG"/>
    <property type="match status" value="1"/>
</dbReference>
<gene>
    <name evidence="7" type="primary">mltG</name>
    <name evidence="9" type="ORF">SAMN05421811_105609</name>
</gene>
<feature type="compositionally biased region" description="Polar residues" evidence="8">
    <location>
        <begin position="63"/>
        <end position="73"/>
    </location>
</feature>
<dbReference type="GO" id="GO:0009252">
    <property type="term" value="P:peptidoglycan biosynthetic process"/>
    <property type="evidence" value="ECO:0007669"/>
    <property type="project" value="UniProtKB-UniRule"/>
</dbReference>
<dbReference type="Pfam" id="PF02618">
    <property type="entry name" value="YceG"/>
    <property type="match status" value="1"/>
</dbReference>
<dbReference type="PANTHER" id="PTHR30518:SF2">
    <property type="entry name" value="ENDOLYTIC MUREIN TRANSGLYCOSYLASE"/>
    <property type="match status" value="1"/>
</dbReference>
<dbReference type="NCBIfam" id="TIGR00247">
    <property type="entry name" value="endolytic transglycosylase MltG"/>
    <property type="match status" value="1"/>
</dbReference>
<name>A0A1I0JC97_9ACTN</name>
<comment type="similarity">
    <text evidence="7">Belongs to the transglycosylase MltG family.</text>
</comment>
<comment type="subcellular location">
    <subcellularLocation>
        <location evidence="7">Cell membrane</location>
        <topology evidence="7">Single-pass membrane protein</topology>
    </subcellularLocation>
</comment>
<feature type="site" description="Important for catalytic activity" evidence="7">
    <location>
        <position position="513"/>
    </location>
</feature>
<evidence type="ECO:0000313" key="9">
    <source>
        <dbReference type="EMBL" id="SEU07654.1"/>
    </source>
</evidence>
<feature type="compositionally biased region" description="Low complexity" evidence="8">
    <location>
        <begin position="230"/>
        <end position="253"/>
    </location>
</feature>
<dbReference type="EMBL" id="FOHX01000005">
    <property type="protein sequence ID" value="SEU07654.1"/>
    <property type="molecule type" value="Genomic_DNA"/>
</dbReference>
<keyword evidence="2 7" id="KW-0812">Transmembrane</keyword>
<keyword evidence="4 7" id="KW-0472">Membrane</keyword>
<dbReference type="EC" id="4.2.2.29" evidence="7"/>
<protein>
    <recommendedName>
        <fullName evidence="7">Endolytic murein transglycosylase</fullName>
        <ecNumber evidence="7">4.2.2.29</ecNumber>
    </recommendedName>
    <alternativeName>
        <fullName evidence="7">Peptidoglycan lytic transglycosylase</fullName>
    </alternativeName>
    <alternativeName>
        <fullName evidence="7">Peptidoglycan polymerization terminase</fullName>
    </alternativeName>
</protein>
<dbReference type="GO" id="GO:0008932">
    <property type="term" value="F:lytic endotransglycosylase activity"/>
    <property type="evidence" value="ECO:0007669"/>
    <property type="project" value="UniProtKB-UniRule"/>
</dbReference>
<comment type="catalytic activity">
    <reaction evidence="7">
        <text>a peptidoglycan chain = a peptidoglycan chain with N-acetyl-1,6-anhydromuramyl-[peptide] at the reducing end + a peptidoglycan chain with N-acetylglucosamine at the non-reducing end.</text>
        <dbReference type="EC" id="4.2.2.29"/>
    </reaction>
</comment>
<feature type="compositionally biased region" description="Low complexity" evidence="8">
    <location>
        <begin position="38"/>
        <end position="54"/>
    </location>
</feature>
<comment type="function">
    <text evidence="7">Functions as a peptidoglycan terminase that cleaves nascent peptidoglycan strands endolytically to terminate their elongation.</text>
</comment>
<feature type="transmembrane region" description="Helical" evidence="7">
    <location>
        <begin position="297"/>
        <end position="319"/>
    </location>
</feature>
<accession>A0A1I0JC97</accession>
<evidence type="ECO:0000256" key="7">
    <source>
        <dbReference type="HAMAP-Rule" id="MF_02065"/>
    </source>
</evidence>
<dbReference type="GO" id="GO:0071555">
    <property type="term" value="P:cell wall organization"/>
    <property type="evidence" value="ECO:0007669"/>
    <property type="project" value="UniProtKB-KW"/>
</dbReference>
<evidence type="ECO:0000256" key="2">
    <source>
        <dbReference type="ARBA" id="ARBA00022692"/>
    </source>
</evidence>
<keyword evidence="6 7" id="KW-0961">Cell wall biogenesis/degradation</keyword>
<dbReference type="PANTHER" id="PTHR30518">
    <property type="entry name" value="ENDOLYTIC MUREIN TRANSGLYCOSYLASE"/>
    <property type="match status" value="1"/>
</dbReference>
<dbReference type="Proteomes" id="UP000199361">
    <property type="component" value="Unassembled WGS sequence"/>
</dbReference>
<feature type="compositionally biased region" description="Basic and acidic residues" evidence="8">
    <location>
        <begin position="74"/>
        <end position="87"/>
    </location>
</feature>
<feature type="compositionally biased region" description="Low complexity" evidence="8">
    <location>
        <begin position="190"/>
        <end position="206"/>
    </location>
</feature>
<evidence type="ECO:0000256" key="8">
    <source>
        <dbReference type="SAM" id="MobiDB-lite"/>
    </source>
</evidence>
<keyword evidence="1 7" id="KW-1003">Cell membrane</keyword>
<evidence type="ECO:0000256" key="1">
    <source>
        <dbReference type="ARBA" id="ARBA00022475"/>
    </source>
</evidence>
<dbReference type="InterPro" id="IPR003770">
    <property type="entry name" value="MLTG-like"/>
</dbReference>
<organism evidence="9 10">
    <name type="scientific">Nonomuraea wenchangensis</name>
    <dbReference type="NCBI Taxonomy" id="568860"/>
    <lineage>
        <taxon>Bacteria</taxon>
        <taxon>Bacillati</taxon>
        <taxon>Actinomycetota</taxon>
        <taxon>Actinomycetes</taxon>
        <taxon>Streptosporangiales</taxon>
        <taxon>Streptosporangiaceae</taxon>
        <taxon>Nonomuraea</taxon>
    </lineage>
</organism>
<reference evidence="9 10" key="1">
    <citation type="submission" date="2016-10" db="EMBL/GenBank/DDBJ databases">
        <authorList>
            <person name="de Groot N.N."/>
        </authorList>
    </citation>
    <scope>NUCLEOTIDE SEQUENCE [LARGE SCALE GENOMIC DNA]</scope>
    <source>
        <strain evidence="9 10">CGMCC 4.5598</strain>
    </source>
</reference>
<dbReference type="CDD" id="cd08010">
    <property type="entry name" value="MltG_like"/>
    <property type="match status" value="1"/>
</dbReference>
<feature type="region of interest" description="Disordered" evidence="8">
    <location>
        <begin position="1"/>
        <end position="290"/>
    </location>
</feature>
<evidence type="ECO:0000256" key="6">
    <source>
        <dbReference type="ARBA" id="ARBA00023316"/>
    </source>
</evidence>
<keyword evidence="10" id="KW-1185">Reference proteome</keyword>